<name>A0A226DQX3_FOLCA</name>
<organism evidence="5 6">
    <name type="scientific">Folsomia candida</name>
    <name type="common">Springtail</name>
    <dbReference type="NCBI Taxonomy" id="158441"/>
    <lineage>
        <taxon>Eukaryota</taxon>
        <taxon>Metazoa</taxon>
        <taxon>Ecdysozoa</taxon>
        <taxon>Arthropoda</taxon>
        <taxon>Hexapoda</taxon>
        <taxon>Collembola</taxon>
        <taxon>Entomobryomorpha</taxon>
        <taxon>Isotomoidea</taxon>
        <taxon>Isotomidae</taxon>
        <taxon>Proisotominae</taxon>
        <taxon>Folsomia</taxon>
    </lineage>
</organism>
<dbReference type="InterPro" id="IPR050122">
    <property type="entry name" value="RTK"/>
</dbReference>
<comment type="subcellular location">
    <subcellularLocation>
        <location evidence="1">Membrane</location>
        <topology evidence="1">Single-pass membrane protein</topology>
    </subcellularLocation>
</comment>
<dbReference type="GO" id="GO:0043235">
    <property type="term" value="C:receptor complex"/>
    <property type="evidence" value="ECO:0007669"/>
    <property type="project" value="TreeGrafter"/>
</dbReference>
<keyword evidence="3" id="KW-1133">Transmembrane helix</keyword>
<evidence type="ECO:0000313" key="5">
    <source>
        <dbReference type="EMBL" id="OXA47925.1"/>
    </source>
</evidence>
<dbReference type="InterPro" id="IPR008906">
    <property type="entry name" value="HATC_C_dom"/>
</dbReference>
<proteinExistence type="predicted"/>
<keyword evidence="2" id="KW-0067">ATP-binding</keyword>
<dbReference type="InterPro" id="IPR020635">
    <property type="entry name" value="Tyr_kinase_cat_dom"/>
</dbReference>
<dbReference type="GO" id="GO:0046983">
    <property type="term" value="F:protein dimerization activity"/>
    <property type="evidence" value="ECO:0007669"/>
    <property type="project" value="InterPro"/>
</dbReference>
<evidence type="ECO:0000256" key="3">
    <source>
        <dbReference type="SAM" id="Phobius"/>
    </source>
</evidence>
<feature type="domain" description="Protein kinase" evidence="4">
    <location>
        <begin position="188"/>
        <end position="630"/>
    </location>
</feature>
<keyword evidence="2" id="KW-0547">Nucleotide-binding</keyword>
<comment type="caution">
    <text evidence="5">The sequence shown here is derived from an EMBL/GenBank/DDBJ whole genome shotgun (WGS) entry which is preliminary data.</text>
</comment>
<dbReference type="Pfam" id="PF05699">
    <property type="entry name" value="Dimer_Tnp_hAT"/>
    <property type="match status" value="1"/>
</dbReference>
<dbReference type="PANTHER" id="PTHR24416">
    <property type="entry name" value="TYROSINE-PROTEIN KINASE RECEPTOR"/>
    <property type="match status" value="1"/>
</dbReference>
<dbReference type="GO" id="GO:0005524">
    <property type="term" value="F:ATP binding"/>
    <property type="evidence" value="ECO:0007669"/>
    <property type="project" value="UniProtKB-UniRule"/>
</dbReference>
<keyword evidence="3" id="KW-0812">Transmembrane</keyword>
<dbReference type="PANTHER" id="PTHR24416:SF600">
    <property type="entry name" value="PDGF- AND VEGF-RECEPTOR RELATED, ISOFORM J"/>
    <property type="match status" value="1"/>
</dbReference>
<dbReference type="SUPFAM" id="SSF53098">
    <property type="entry name" value="Ribonuclease H-like"/>
    <property type="match status" value="1"/>
</dbReference>
<evidence type="ECO:0000313" key="6">
    <source>
        <dbReference type="Proteomes" id="UP000198287"/>
    </source>
</evidence>
<reference evidence="5 6" key="1">
    <citation type="submission" date="2015-12" db="EMBL/GenBank/DDBJ databases">
        <title>The genome of Folsomia candida.</title>
        <authorList>
            <person name="Faddeeva A."/>
            <person name="Derks M.F."/>
            <person name="Anvar Y."/>
            <person name="Smit S."/>
            <person name="Van Straalen N."/>
            <person name="Roelofs D."/>
        </authorList>
    </citation>
    <scope>NUCLEOTIDE SEQUENCE [LARGE SCALE GENOMIC DNA]</scope>
    <source>
        <strain evidence="5 6">VU population</strain>
        <tissue evidence="5">Whole body</tissue>
    </source>
</reference>
<dbReference type="Proteomes" id="UP000198287">
    <property type="component" value="Unassembled WGS sequence"/>
</dbReference>
<dbReference type="Pfam" id="PF07714">
    <property type="entry name" value="PK_Tyr_Ser-Thr"/>
    <property type="match status" value="2"/>
</dbReference>
<dbReference type="PROSITE" id="PS00107">
    <property type="entry name" value="PROTEIN_KINASE_ATP"/>
    <property type="match status" value="1"/>
</dbReference>
<keyword evidence="3" id="KW-0472">Membrane</keyword>
<feature type="binding site" evidence="2">
    <location>
        <position position="225"/>
    </location>
    <ligand>
        <name>ATP</name>
        <dbReference type="ChEBI" id="CHEBI:30616"/>
    </ligand>
</feature>
<protein>
    <submittedName>
        <fullName evidence="5">Vascular endothelial growth factor receptor 1</fullName>
    </submittedName>
</protein>
<dbReference type="InterPro" id="IPR001245">
    <property type="entry name" value="Ser-Thr/Tyr_kinase_cat_dom"/>
</dbReference>
<feature type="domain" description="Protein kinase" evidence="4">
    <location>
        <begin position="731"/>
        <end position="1089"/>
    </location>
</feature>
<dbReference type="SUPFAM" id="SSF56112">
    <property type="entry name" value="Protein kinase-like (PK-like)"/>
    <property type="match status" value="2"/>
</dbReference>
<keyword evidence="5" id="KW-0675">Receptor</keyword>
<dbReference type="GO" id="GO:0005886">
    <property type="term" value="C:plasma membrane"/>
    <property type="evidence" value="ECO:0007669"/>
    <property type="project" value="TreeGrafter"/>
</dbReference>
<keyword evidence="6" id="KW-1185">Reference proteome</keyword>
<dbReference type="AlphaFoldDB" id="A0A226DQX3"/>
<evidence type="ECO:0000256" key="2">
    <source>
        <dbReference type="PROSITE-ProRule" id="PRU10141"/>
    </source>
</evidence>
<gene>
    <name evidence="5" type="ORF">Fcan01_17407</name>
</gene>
<feature type="transmembrane region" description="Helical" evidence="3">
    <location>
        <begin position="26"/>
        <end position="47"/>
    </location>
</feature>
<dbReference type="SMART" id="SM00219">
    <property type="entry name" value="TyrKc"/>
    <property type="match status" value="1"/>
</dbReference>
<dbReference type="Pfam" id="PF04937">
    <property type="entry name" value="DUF659"/>
    <property type="match status" value="1"/>
</dbReference>
<dbReference type="PROSITE" id="PS50011">
    <property type="entry name" value="PROTEIN_KINASE_DOM"/>
    <property type="match status" value="2"/>
</dbReference>
<dbReference type="EMBL" id="LNIX01000012">
    <property type="protein sequence ID" value="OXA47925.1"/>
    <property type="molecule type" value="Genomic_DNA"/>
</dbReference>
<dbReference type="InterPro" id="IPR012337">
    <property type="entry name" value="RNaseH-like_sf"/>
</dbReference>
<sequence>MSTLYYICLLRGKSSSWTHHSTTASAMSFVTTMSYAFIYNWVLTFVWKNKICRITETHTEKFCGLRITKLLAASSINSILKSIPNLKRCSNAMWLFIAFFGATKVLWTSQERDVLVLTNVRFVALCILFVFNICHVLGTVTLLFLHVKNLKQARKPGNLGKKSSSHDTEYKSGKDELNIRSIPANRIKVEAISIGTGFSSTVHPGQVRSSSHHGKSSTTTPVAIKIVSKTINSTVIFQELKNMARLMIPREGKTHPNVIYFLGACFLNSETPSNPLGPVNIIMELCRHGSLIQYLRRIRDDPENSRDPTQLDKWSLQVANGMTYISSAMKTADRIWLEWKVVGDKATCRHCNHKTIIKHATRCKEHTSTCSSAPPAIRQKYVADLTDLKLRQTSLRPVTLAVQKMDDSNQELELVEEICANADELSTTIPSTTTAKRHHSSFSQSRLLSINAISKLKMKELQTIWVNAMINGNIPFNWLQDPASTSILSALNKDALTCVNDAISNNRHLSIIIDGWKNCRGVPVINIILANPSSCIFYKSYEPGANRETGEYLASVINGVIEEVQATHGQGKIVAIVTDQGSNFVRARRVISNEETILSINCGAHMPNLLAEDISKIPSINRFLKKSTNVVKEIKKSILKLAQYYDEYQKWIDYERVKGNTPKSRVTLTLPSKTRWYGIRDMFHKLLRARPVLERLSILHEIDFTSSTRMALKDDSFWTKLEHVAPLFRTITDVIAITEGNSSTLSDVVEEFEKLRGIFEQNEDNSDILKNATNISEIKKCQTIFKNRTDIQKLTKIHYLANFLDPRYRGQKFVEDEEKLLMTLSELEDYAKNIGVIPTEEAKEELGRQISSYRRKEGIFGNSMLHRVPHLYWDNLLSFQSASILATVGVRILSIPSAGAERSFSIQGNVHTKNRNRLLETTVEQIMRIKWNNQQRYPKKLKKAVTSLVIEPHQQEDVASDSESDDNSDMEIAEPYSEIHSDIAARNVLLDDKLVAKISDFGMSRKLYDYQMYATLEQKEYPWKWMAPESLDRLQFTHQSDVWSYGVLLWEIYSLGETPWPGLTWTSDFVHKLHNGLRLERPFWADKNM</sequence>
<accession>A0A226DQX3</accession>
<evidence type="ECO:0000259" key="4">
    <source>
        <dbReference type="PROSITE" id="PS50011"/>
    </source>
</evidence>
<feature type="transmembrane region" description="Helical" evidence="3">
    <location>
        <begin position="122"/>
        <end position="145"/>
    </location>
</feature>
<dbReference type="InterPro" id="IPR011009">
    <property type="entry name" value="Kinase-like_dom_sf"/>
</dbReference>
<dbReference type="GO" id="GO:0004714">
    <property type="term" value="F:transmembrane receptor protein tyrosine kinase activity"/>
    <property type="evidence" value="ECO:0007669"/>
    <property type="project" value="TreeGrafter"/>
</dbReference>
<dbReference type="GO" id="GO:0007169">
    <property type="term" value="P:cell surface receptor protein tyrosine kinase signaling pathway"/>
    <property type="evidence" value="ECO:0007669"/>
    <property type="project" value="TreeGrafter"/>
</dbReference>
<dbReference type="InterPro" id="IPR007021">
    <property type="entry name" value="DUF659"/>
</dbReference>
<dbReference type="InterPro" id="IPR017441">
    <property type="entry name" value="Protein_kinase_ATP_BS"/>
</dbReference>
<dbReference type="Gene3D" id="1.10.510.10">
    <property type="entry name" value="Transferase(Phosphotransferase) domain 1"/>
    <property type="match status" value="2"/>
</dbReference>
<dbReference type="OrthoDB" id="535945at2759"/>
<evidence type="ECO:0000256" key="1">
    <source>
        <dbReference type="ARBA" id="ARBA00004167"/>
    </source>
</evidence>
<dbReference type="InterPro" id="IPR000719">
    <property type="entry name" value="Prot_kinase_dom"/>
</dbReference>